<sequence length="149" mass="16801">MGGGILRSSPPKCGQLNEDEELSKFVLSTFRAKEEEIKKNKMKVKEKLQAQLGQIDEERKRLVTIRELPSCLGVYLRTFSRPLDLVSLTIIVQASQAGAYFSGRKKLNKLELSDCEIYASCESCTMCFDAIHLDGSSAQVHFLCRTLFF</sequence>
<evidence type="ECO:0000313" key="2">
    <source>
        <dbReference type="Proteomes" id="UP001153555"/>
    </source>
</evidence>
<accession>A0A9N7NYA0</accession>
<keyword evidence="2" id="KW-1185">Reference proteome</keyword>
<dbReference type="AlphaFoldDB" id="A0A9N7NYA0"/>
<organism evidence="1 2">
    <name type="scientific">Striga hermonthica</name>
    <name type="common">Purple witchweed</name>
    <name type="synonym">Buchnera hermonthica</name>
    <dbReference type="NCBI Taxonomy" id="68872"/>
    <lineage>
        <taxon>Eukaryota</taxon>
        <taxon>Viridiplantae</taxon>
        <taxon>Streptophyta</taxon>
        <taxon>Embryophyta</taxon>
        <taxon>Tracheophyta</taxon>
        <taxon>Spermatophyta</taxon>
        <taxon>Magnoliopsida</taxon>
        <taxon>eudicotyledons</taxon>
        <taxon>Gunneridae</taxon>
        <taxon>Pentapetalae</taxon>
        <taxon>asterids</taxon>
        <taxon>lamiids</taxon>
        <taxon>Lamiales</taxon>
        <taxon>Orobanchaceae</taxon>
        <taxon>Buchnereae</taxon>
        <taxon>Striga</taxon>
    </lineage>
</organism>
<dbReference type="SUPFAM" id="SSF53927">
    <property type="entry name" value="Cytidine deaminase-like"/>
    <property type="match status" value="1"/>
</dbReference>
<dbReference type="Gene3D" id="3.40.140.10">
    <property type="entry name" value="Cytidine Deaminase, domain 2"/>
    <property type="match status" value="1"/>
</dbReference>
<protein>
    <submittedName>
        <fullName evidence="1">Uncharacterized protein</fullName>
    </submittedName>
</protein>
<proteinExistence type="predicted"/>
<dbReference type="EMBL" id="CACSLK010031421">
    <property type="protein sequence ID" value="CAA0839309.1"/>
    <property type="molecule type" value="Genomic_DNA"/>
</dbReference>
<gene>
    <name evidence="1" type="ORF">SHERM_05878</name>
</gene>
<dbReference type="OrthoDB" id="408702at2759"/>
<dbReference type="GO" id="GO:0003824">
    <property type="term" value="F:catalytic activity"/>
    <property type="evidence" value="ECO:0007669"/>
    <property type="project" value="InterPro"/>
</dbReference>
<reference evidence="1" key="1">
    <citation type="submission" date="2019-12" db="EMBL/GenBank/DDBJ databases">
        <authorList>
            <person name="Scholes J."/>
        </authorList>
    </citation>
    <scope>NUCLEOTIDE SEQUENCE</scope>
</reference>
<dbReference type="Pfam" id="PF04949">
    <property type="entry name" value="Transcrip_act"/>
    <property type="match status" value="1"/>
</dbReference>
<comment type="caution">
    <text evidence="1">The sequence shown here is derived from an EMBL/GenBank/DDBJ whole genome shotgun (WGS) entry which is preliminary data.</text>
</comment>
<dbReference type="PANTHER" id="PTHR21470:SF10">
    <property type="entry name" value="RAB6-INTERACTING GOLGIN"/>
    <property type="match status" value="1"/>
</dbReference>
<dbReference type="InterPro" id="IPR016193">
    <property type="entry name" value="Cytidine_deaminase-like"/>
</dbReference>
<dbReference type="PANTHER" id="PTHR21470">
    <property type="entry name" value="RAB6-INTERACTING PROTEIN GORAB"/>
    <property type="match status" value="1"/>
</dbReference>
<evidence type="ECO:0000313" key="1">
    <source>
        <dbReference type="EMBL" id="CAA0839309.1"/>
    </source>
</evidence>
<dbReference type="InterPro" id="IPR007033">
    <property type="entry name" value="GORAB"/>
</dbReference>
<name>A0A9N7NYA0_STRHE</name>
<dbReference type="Proteomes" id="UP001153555">
    <property type="component" value="Unassembled WGS sequence"/>
</dbReference>